<dbReference type="Pfam" id="PF01743">
    <property type="entry name" value="PolyA_pol"/>
    <property type="match status" value="1"/>
</dbReference>
<feature type="active site" evidence="7">
    <location>
        <position position="159"/>
    </location>
</feature>
<dbReference type="STRING" id="1855912.LuPra_00493"/>
<reference evidence="13 14" key="1">
    <citation type="journal article" date="2016" name="Genome Announc.">
        <title>First Complete Genome Sequence of a Subdivision 6 Acidobacterium Strain.</title>
        <authorList>
            <person name="Huang S."/>
            <person name="Vieira S."/>
            <person name="Bunk B."/>
            <person name="Riedel T."/>
            <person name="Sproer C."/>
            <person name="Overmann J."/>
        </authorList>
    </citation>
    <scope>NUCLEOTIDE SEQUENCE [LARGE SCALE GENOMIC DNA]</scope>
    <source>
        <strain evidence="14">DSM 100886 HEG_-6_39</strain>
    </source>
</reference>
<evidence type="ECO:0000256" key="1">
    <source>
        <dbReference type="ARBA" id="ARBA00022664"/>
    </source>
</evidence>
<feature type="domain" description="tRNA nucleotidyltransferase/poly(A) polymerase RNA and SrmB- binding" evidence="12">
    <location>
        <begin position="217"/>
        <end position="276"/>
    </location>
</feature>
<evidence type="ECO:0000256" key="3">
    <source>
        <dbReference type="ARBA" id="ARBA00022741"/>
    </source>
</evidence>
<evidence type="ECO:0000259" key="10">
    <source>
        <dbReference type="Pfam" id="PF01743"/>
    </source>
</evidence>
<organism evidence="13 14">
    <name type="scientific">Luteitalea pratensis</name>
    <dbReference type="NCBI Taxonomy" id="1855912"/>
    <lineage>
        <taxon>Bacteria</taxon>
        <taxon>Pseudomonadati</taxon>
        <taxon>Acidobacteriota</taxon>
        <taxon>Vicinamibacteria</taxon>
        <taxon>Vicinamibacterales</taxon>
        <taxon>Vicinamibacteraceae</taxon>
        <taxon>Luteitalea</taxon>
    </lineage>
</organism>
<dbReference type="Pfam" id="PF12626">
    <property type="entry name" value="PolyA_pol_arg_C"/>
    <property type="match status" value="1"/>
</dbReference>
<dbReference type="HAMAP" id="MF_00957">
    <property type="entry name" value="PolyA_pol"/>
    <property type="match status" value="1"/>
</dbReference>
<dbReference type="GO" id="GO:0003723">
    <property type="term" value="F:RNA binding"/>
    <property type="evidence" value="ECO:0007669"/>
    <property type="project" value="UniProtKB-UniRule"/>
</dbReference>
<dbReference type="Proteomes" id="UP000076079">
    <property type="component" value="Chromosome"/>
</dbReference>
<evidence type="ECO:0000313" key="14">
    <source>
        <dbReference type="Proteomes" id="UP000076079"/>
    </source>
</evidence>
<dbReference type="NCBIfam" id="TIGR01942">
    <property type="entry name" value="pcnB"/>
    <property type="match status" value="1"/>
</dbReference>
<comment type="function">
    <text evidence="7">Adds poly(A) tail to the 3' end of many RNAs, which usually targets these RNAs for decay. Plays a significant role in the global control of gene expression, through influencing the rate of transcript degradation, and in the general RNA quality control.</text>
</comment>
<keyword evidence="1 7" id="KW-0507">mRNA processing</keyword>
<accession>A0A143PFX6</accession>
<dbReference type="RefSeq" id="WP_157898651.1">
    <property type="nucleotide sequence ID" value="NZ_CP015136.1"/>
</dbReference>
<feature type="active site" evidence="7">
    <location>
        <position position="55"/>
    </location>
</feature>
<dbReference type="InterPro" id="IPR052191">
    <property type="entry name" value="tRNA_ntf/polyA_polymerase_I"/>
</dbReference>
<dbReference type="GO" id="GO:0006397">
    <property type="term" value="P:mRNA processing"/>
    <property type="evidence" value="ECO:0007669"/>
    <property type="project" value="UniProtKB-KW"/>
</dbReference>
<feature type="active site" evidence="7">
    <location>
        <position position="57"/>
    </location>
</feature>
<dbReference type="OrthoDB" id="9805698at2"/>
<dbReference type="Pfam" id="PF12627">
    <property type="entry name" value="PolyA_pol_RNAbd"/>
    <property type="match status" value="1"/>
</dbReference>
<dbReference type="InterPro" id="IPR032828">
    <property type="entry name" value="PolyA_RNA-bd"/>
</dbReference>
<comment type="catalytic activity">
    <reaction evidence="7">
        <text>RNA(n) + ATP = RNA(n)-3'-adenine ribonucleotide + diphosphate</text>
        <dbReference type="Rhea" id="RHEA:11332"/>
        <dbReference type="Rhea" id="RHEA-COMP:14527"/>
        <dbReference type="Rhea" id="RHEA-COMP:17347"/>
        <dbReference type="ChEBI" id="CHEBI:30616"/>
        <dbReference type="ChEBI" id="CHEBI:33019"/>
        <dbReference type="ChEBI" id="CHEBI:140395"/>
        <dbReference type="ChEBI" id="CHEBI:173115"/>
        <dbReference type="EC" id="2.7.7.19"/>
    </reaction>
</comment>
<dbReference type="EMBL" id="CP015136">
    <property type="protein sequence ID" value="AMY07326.1"/>
    <property type="molecule type" value="Genomic_DNA"/>
</dbReference>
<dbReference type="SUPFAM" id="SSF81891">
    <property type="entry name" value="Poly A polymerase C-terminal region-like"/>
    <property type="match status" value="1"/>
</dbReference>
<keyword evidence="6 7" id="KW-0804">Transcription</keyword>
<feature type="compositionally biased region" description="Basic residues" evidence="9">
    <location>
        <begin position="422"/>
        <end position="435"/>
    </location>
</feature>
<feature type="domain" description="Polymerase A arginine-rich C-terminal" evidence="11">
    <location>
        <begin position="343"/>
        <end position="430"/>
    </location>
</feature>
<feature type="region of interest" description="Disordered" evidence="9">
    <location>
        <begin position="409"/>
        <end position="435"/>
    </location>
</feature>
<keyword evidence="3 7" id="KW-0547">Nucleotide-binding</keyword>
<feature type="region of interest" description="Disordered" evidence="9">
    <location>
        <begin position="103"/>
        <end position="123"/>
    </location>
</feature>
<evidence type="ECO:0000256" key="5">
    <source>
        <dbReference type="ARBA" id="ARBA00022884"/>
    </source>
</evidence>
<dbReference type="PATRIC" id="fig|1813736.3.peg.519"/>
<keyword evidence="14" id="KW-1185">Reference proteome</keyword>
<gene>
    <name evidence="7 13" type="primary">pcnB</name>
    <name evidence="13" type="ORF">LuPra_00493</name>
</gene>
<dbReference type="InterPro" id="IPR002646">
    <property type="entry name" value="PolA_pol_head_dom"/>
</dbReference>
<evidence type="ECO:0000313" key="13">
    <source>
        <dbReference type="EMBL" id="AMY07326.1"/>
    </source>
</evidence>
<evidence type="ECO:0000256" key="9">
    <source>
        <dbReference type="SAM" id="MobiDB-lite"/>
    </source>
</evidence>
<dbReference type="GO" id="GO:0005524">
    <property type="term" value="F:ATP binding"/>
    <property type="evidence" value="ECO:0007669"/>
    <property type="project" value="UniProtKB-UniRule"/>
</dbReference>
<evidence type="ECO:0000259" key="12">
    <source>
        <dbReference type="Pfam" id="PF12627"/>
    </source>
</evidence>
<dbReference type="SUPFAM" id="SSF81301">
    <property type="entry name" value="Nucleotidyltransferase"/>
    <property type="match status" value="1"/>
</dbReference>
<evidence type="ECO:0000256" key="8">
    <source>
        <dbReference type="RuleBase" id="RU003953"/>
    </source>
</evidence>
<dbReference type="KEGG" id="abac:LuPra_00493"/>
<keyword evidence="2 7" id="KW-0808">Transferase</keyword>
<dbReference type="GO" id="GO:0043633">
    <property type="term" value="P:polyadenylation-dependent RNA catabolic process"/>
    <property type="evidence" value="ECO:0007669"/>
    <property type="project" value="InterPro"/>
</dbReference>
<dbReference type="PANTHER" id="PTHR43051">
    <property type="entry name" value="POLYNUCLEOTIDE ADENYLYLTRANSFERASE FAMILY PROTEIN"/>
    <property type="match status" value="1"/>
</dbReference>
<dbReference type="AlphaFoldDB" id="A0A143PFX6"/>
<name>A0A143PFX6_LUTPR</name>
<dbReference type="Gene3D" id="3.30.460.10">
    <property type="entry name" value="Beta Polymerase, domain 2"/>
    <property type="match status" value="1"/>
</dbReference>
<keyword evidence="4 7" id="KW-0067">ATP-binding</keyword>
<dbReference type="EC" id="2.7.7.19" evidence="7"/>
<dbReference type="InterPro" id="IPR025866">
    <property type="entry name" value="PolyA_pol_arg_C_dom"/>
</dbReference>
<dbReference type="CDD" id="cd05398">
    <property type="entry name" value="NT_ClassII-CCAase"/>
    <property type="match status" value="1"/>
</dbReference>
<keyword evidence="13" id="KW-0548">Nucleotidyltransferase</keyword>
<keyword evidence="5 7" id="KW-0694">RNA-binding</keyword>
<dbReference type="Gene3D" id="1.10.3090.10">
    <property type="entry name" value="cca-adding enzyme, domain 2"/>
    <property type="match status" value="1"/>
</dbReference>
<protein>
    <recommendedName>
        <fullName evidence="7">Poly(A) polymerase I</fullName>
        <shortName evidence="7">PAP I</shortName>
        <ecNumber evidence="7">2.7.7.19</ecNumber>
    </recommendedName>
</protein>
<evidence type="ECO:0000256" key="4">
    <source>
        <dbReference type="ARBA" id="ARBA00022840"/>
    </source>
</evidence>
<comment type="similarity">
    <text evidence="7 8">Belongs to the tRNA nucleotidyltransferase/poly(A) polymerase family.</text>
</comment>
<evidence type="ECO:0000256" key="7">
    <source>
        <dbReference type="HAMAP-Rule" id="MF_00957"/>
    </source>
</evidence>
<dbReference type="InterPro" id="IPR010206">
    <property type="entry name" value="PolA_pol_I"/>
</dbReference>
<proteinExistence type="inferred from homology"/>
<reference evidence="14" key="2">
    <citation type="submission" date="2016-04" db="EMBL/GenBank/DDBJ databases">
        <title>First Complete Genome Sequence of a Subdivision 6 Acidobacterium.</title>
        <authorList>
            <person name="Huang S."/>
            <person name="Vieira S."/>
            <person name="Bunk B."/>
            <person name="Riedel T."/>
            <person name="Sproeer C."/>
            <person name="Overmann J."/>
        </authorList>
    </citation>
    <scope>NUCLEOTIDE SEQUENCE [LARGE SCALE GENOMIC DNA]</scope>
    <source>
        <strain evidence="14">DSM 100886 HEG_-6_39</strain>
    </source>
</reference>
<dbReference type="PANTHER" id="PTHR43051:SF1">
    <property type="entry name" value="POLYNUCLEOTIDE ADENYLYLTRANSFERASE FAMILY PROTEIN"/>
    <property type="match status" value="1"/>
</dbReference>
<feature type="domain" description="Poly A polymerase head" evidence="10">
    <location>
        <begin position="37"/>
        <end position="190"/>
    </location>
</feature>
<dbReference type="GO" id="GO:1990817">
    <property type="term" value="F:poly(A) RNA polymerase activity"/>
    <property type="evidence" value="ECO:0007669"/>
    <property type="project" value="UniProtKB-UniRule"/>
</dbReference>
<evidence type="ECO:0000256" key="6">
    <source>
        <dbReference type="ARBA" id="ARBA00023163"/>
    </source>
</evidence>
<dbReference type="InterPro" id="IPR043519">
    <property type="entry name" value="NT_sf"/>
</dbReference>
<feature type="compositionally biased region" description="Basic and acidic residues" evidence="9">
    <location>
        <begin position="109"/>
        <end position="120"/>
    </location>
</feature>
<sequence>MVTPIVVARSEHGLSRQDIDPDALRVLYRLHASNFEAYLVGGSVRDLLLHRRPKDFDIGTSAHPHDVKRLFRNCWIIGRRFRLAHVRFGTKTVEVATFRKQVTGTPEPQEQHFRPDHPDEGELPVVADPGTDVTAEVIDRPIQRDNEYGTPEEDAFRRDFTVNALFYDIGTFSIIDYTGGLEDLDRRLIRCIGDPDVRFVEDPVRMLRALVLAARLDFGVDAAVMDAIERKAPLIGQASSARLLEEYYKILRSGHARSCFDHLADSGLLEHMSPELLNDDGPLTEAFEAVDDYRKRFDDAPDTLSNPILAGTLLLPLGLLRDEGHRYRYHDDWEREAPHMLGQMQVARKDIEKLRHLLSLQKRLLETDAPARVQRALMHRGAFRDALTWLDIHGEHPDVVEHWEALLREEPPAPVQEEEGPRRRRRPRRRRPPGR</sequence>
<evidence type="ECO:0000256" key="2">
    <source>
        <dbReference type="ARBA" id="ARBA00022679"/>
    </source>
</evidence>
<evidence type="ECO:0000259" key="11">
    <source>
        <dbReference type="Pfam" id="PF12626"/>
    </source>
</evidence>